<feature type="region of interest" description="Disordered" evidence="1">
    <location>
        <begin position="1"/>
        <end position="37"/>
    </location>
</feature>
<feature type="compositionally biased region" description="Basic and acidic residues" evidence="1">
    <location>
        <begin position="9"/>
        <end position="25"/>
    </location>
</feature>
<evidence type="ECO:0000313" key="3">
    <source>
        <dbReference type="Proteomes" id="UP000828390"/>
    </source>
</evidence>
<gene>
    <name evidence="2" type="ORF">DPMN_141563</name>
</gene>
<accession>A0A9D4G9Y1</accession>
<reference evidence="2" key="2">
    <citation type="submission" date="2020-11" db="EMBL/GenBank/DDBJ databases">
        <authorList>
            <person name="McCartney M.A."/>
            <person name="Auch B."/>
            <person name="Kono T."/>
            <person name="Mallez S."/>
            <person name="Becker A."/>
            <person name="Gohl D.M."/>
            <person name="Silverstein K.A.T."/>
            <person name="Koren S."/>
            <person name="Bechman K.B."/>
            <person name="Herman A."/>
            <person name="Abrahante J.E."/>
            <person name="Garbe J."/>
        </authorList>
    </citation>
    <scope>NUCLEOTIDE SEQUENCE</scope>
    <source>
        <strain evidence="2">Duluth1</strain>
        <tissue evidence="2">Whole animal</tissue>
    </source>
</reference>
<proteinExistence type="predicted"/>
<dbReference type="Proteomes" id="UP000828390">
    <property type="component" value="Unassembled WGS sequence"/>
</dbReference>
<keyword evidence="3" id="KW-1185">Reference proteome</keyword>
<protein>
    <submittedName>
        <fullName evidence="2">Uncharacterized protein</fullName>
    </submittedName>
</protein>
<dbReference type="EMBL" id="JAIWYP010000006">
    <property type="protein sequence ID" value="KAH3813113.1"/>
    <property type="molecule type" value="Genomic_DNA"/>
</dbReference>
<evidence type="ECO:0000256" key="1">
    <source>
        <dbReference type="SAM" id="MobiDB-lite"/>
    </source>
</evidence>
<sequence>MTAASYARKRTDDDDYKDGHQDPPSDRGPALDQPMVDTCAEQHLPSLGLISCVGNRYSH</sequence>
<evidence type="ECO:0000313" key="2">
    <source>
        <dbReference type="EMBL" id="KAH3813113.1"/>
    </source>
</evidence>
<comment type="caution">
    <text evidence="2">The sequence shown here is derived from an EMBL/GenBank/DDBJ whole genome shotgun (WGS) entry which is preliminary data.</text>
</comment>
<name>A0A9D4G9Y1_DREPO</name>
<organism evidence="2 3">
    <name type="scientific">Dreissena polymorpha</name>
    <name type="common">Zebra mussel</name>
    <name type="synonym">Mytilus polymorpha</name>
    <dbReference type="NCBI Taxonomy" id="45954"/>
    <lineage>
        <taxon>Eukaryota</taxon>
        <taxon>Metazoa</taxon>
        <taxon>Spiralia</taxon>
        <taxon>Lophotrochozoa</taxon>
        <taxon>Mollusca</taxon>
        <taxon>Bivalvia</taxon>
        <taxon>Autobranchia</taxon>
        <taxon>Heteroconchia</taxon>
        <taxon>Euheterodonta</taxon>
        <taxon>Imparidentia</taxon>
        <taxon>Neoheterodontei</taxon>
        <taxon>Myida</taxon>
        <taxon>Dreissenoidea</taxon>
        <taxon>Dreissenidae</taxon>
        <taxon>Dreissena</taxon>
    </lineage>
</organism>
<reference evidence="2" key="1">
    <citation type="journal article" date="2019" name="bioRxiv">
        <title>The Genome of the Zebra Mussel, Dreissena polymorpha: A Resource for Invasive Species Research.</title>
        <authorList>
            <person name="McCartney M.A."/>
            <person name="Auch B."/>
            <person name="Kono T."/>
            <person name="Mallez S."/>
            <person name="Zhang Y."/>
            <person name="Obille A."/>
            <person name="Becker A."/>
            <person name="Abrahante J.E."/>
            <person name="Garbe J."/>
            <person name="Badalamenti J.P."/>
            <person name="Herman A."/>
            <person name="Mangelson H."/>
            <person name="Liachko I."/>
            <person name="Sullivan S."/>
            <person name="Sone E.D."/>
            <person name="Koren S."/>
            <person name="Silverstein K.A.T."/>
            <person name="Beckman K.B."/>
            <person name="Gohl D.M."/>
        </authorList>
    </citation>
    <scope>NUCLEOTIDE SEQUENCE</scope>
    <source>
        <strain evidence="2">Duluth1</strain>
        <tissue evidence="2">Whole animal</tissue>
    </source>
</reference>
<dbReference type="AlphaFoldDB" id="A0A9D4G9Y1"/>